<organism evidence="7 8">
    <name type="scientific">Streptomyces spongiae</name>
    <dbReference type="NCBI Taxonomy" id="565072"/>
    <lineage>
        <taxon>Bacteria</taxon>
        <taxon>Bacillati</taxon>
        <taxon>Actinomycetota</taxon>
        <taxon>Actinomycetes</taxon>
        <taxon>Kitasatosporales</taxon>
        <taxon>Streptomycetaceae</taxon>
        <taxon>Streptomyces</taxon>
    </lineage>
</organism>
<reference evidence="7 8" key="1">
    <citation type="submission" date="2019-07" db="EMBL/GenBank/DDBJ databases">
        <title>New species of Amycolatopsis and Streptomyces.</title>
        <authorList>
            <person name="Duangmal K."/>
            <person name="Teo W.F.A."/>
            <person name="Lipun K."/>
        </authorList>
    </citation>
    <scope>NUCLEOTIDE SEQUENCE [LARGE SCALE GENOMIC DNA]</scope>
    <source>
        <strain evidence="7 8">NBRC 106415</strain>
    </source>
</reference>
<dbReference type="InterPro" id="IPR000573">
    <property type="entry name" value="AconitaseA/IPMdHydase_ssu_swvl"/>
</dbReference>
<evidence type="ECO:0000256" key="1">
    <source>
        <dbReference type="ARBA" id="ARBA00022723"/>
    </source>
</evidence>
<dbReference type="InterPro" id="IPR015931">
    <property type="entry name" value="Acnase/IPM_dHydase_lsu_aba_1/3"/>
</dbReference>
<dbReference type="GO" id="GO:0016829">
    <property type="term" value="F:lyase activity"/>
    <property type="evidence" value="ECO:0007669"/>
    <property type="project" value="UniProtKB-KW"/>
</dbReference>
<dbReference type="InterPro" id="IPR001030">
    <property type="entry name" value="Acoase/IPM_deHydtase_lsu_aba"/>
</dbReference>
<accession>A0A5N8XAA3</accession>
<dbReference type="OrthoDB" id="9802769at2"/>
<evidence type="ECO:0000256" key="4">
    <source>
        <dbReference type="ARBA" id="ARBA00023239"/>
    </source>
</evidence>
<keyword evidence="8" id="KW-1185">Reference proteome</keyword>
<dbReference type="Gene3D" id="3.20.19.10">
    <property type="entry name" value="Aconitase, domain 4"/>
    <property type="match status" value="1"/>
</dbReference>
<dbReference type="SUPFAM" id="SSF52016">
    <property type="entry name" value="LeuD/IlvD-like"/>
    <property type="match status" value="1"/>
</dbReference>
<dbReference type="PANTHER" id="PTHR43822">
    <property type="entry name" value="HOMOACONITASE, MITOCHONDRIAL-RELATED"/>
    <property type="match status" value="1"/>
</dbReference>
<evidence type="ECO:0000256" key="2">
    <source>
        <dbReference type="ARBA" id="ARBA00023004"/>
    </source>
</evidence>
<comment type="caution">
    <text evidence="7">The sequence shown here is derived from an EMBL/GenBank/DDBJ whole genome shotgun (WGS) entry which is preliminary data.</text>
</comment>
<feature type="domain" description="Aconitase A/isopropylmalate dehydratase small subunit swivel" evidence="6">
    <location>
        <begin position="122"/>
        <end position="171"/>
    </location>
</feature>
<feature type="domain" description="Aconitase/3-isopropylmalate dehydratase large subunit alpha/beta/alpha" evidence="5">
    <location>
        <begin position="263"/>
        <end position="676"/>
    </location>
</feature>
<evidence type="ECO:0000259" key="6">
    <source>
        <dbReference type="Pfam" id="PF00694"/>
    </source>
</evidence>
<evidence type="ECO:0000259" key="5">
    <source>
        <dbReference type="Pfam" id="PF00330"/>
    </source>
</evidence>
<dbReference type="GO" id="GO:0170038">
    <property type="term" value="P:proteinogenic amino acid biosynthetic process"/>
    <property type="evidence" value="ECO:0007669"/>
    <property type="project" value="UniProtKB-ARBA"/>
</dbReference>
<evidence type="ECO:0000313" key="8">
    <source>
        <dbReference type="Proteomes" id="UP000400924"/>
    </source>
</evidence>
<keyword evidence="2" id="KW-0408">Iron</keyword>
<dbReference type="InterPro" id="IPR015928">
    <property type="entry name" value="Aconitase/3IPM_dehydase_swvl"/>
</dbReference>
<keyword evidence="1" id="KW-0479">Metal-binding</keyword>
<dbReference type="SUPFAM" id="SSF53732">
    <property type="entry name" value="Aconitase iron-sulfur domain"/>
    <property type="match status" value="1"/>
</dbReference>
<dbReference type="InterPro" id="IPR050067">
    <property type="entry name" value="IPM_dehydratase_rel_enz"/>
</dbReference>
<dbReference type="EMBL" id="VJZC01000003">
    <property type="protein sequence ID" value="MPY55828.1"/>
    <property type="molecule type" value="Genomic_DNA"/>
</dbReference>
<dbReference type="AlphaFoldDB" id="A0A5N8XAA3"/>
<sequence length="691" mass="74412">MSSKRCCTPRNPDAWHSRTSRLGRSLLSTEVSPGSTARTVRMTGNVLVLTEDPDLVARQLDGTTELSPERLLESPLRSNISTDEMIPGWCCYWYDSKLGDYAYLGLRDRKFDEGAVRSFAPQIIVSGEAKGCGSSREHAVYAEKYAGVEIVFARSFEKIYEQNCRNVGILTCDDFDLLDRLLAGEELPLEAFVRRSNATERAIVQAGGLFAYNRDRQQGPDAEATARFEPRRPLNPVEKIVQARLSDRNACPEDASVVVGESYFVETDVRFSHEYVTPMAAGMFAQQFPAGTAVASPESVYFFQDHLSLAEDVLSRRSNGLQLINRVDNLGRRQEEFARLSGGTFVGPAADGGSEAICHNYIMERVALPGDVVVGTDSHTCTAGALGALAFGVGATDIANAWYNREVLVKVPEVVRIELRGTLRPGACAKDLMLHLLAQPGLQGHNTLKKVLYYTGSGCAGLNMDERATLANMAVEAGAMTALFASDEVTAAFLDARDETARKGEADVPAPDEGASFHSEVVVTLDEVEPMVALPGDPRNSVPLSSVQEDIRVDKVYGGSCTGGKSYDMDMYASVFQLAVDQGIKVAPDVDAYIQVGSQAVMEYAVERGYVQLFEAVGVQVLPPSCGACINAGPGVSESPDEVTVSAQNRNFPGRSGPGQVYLASPYVVAASAIAGRLSSVEEMLTAGGAR</sequence>
<name>A0A5N8XAA3_9ACTN</name>
<dbReference type="GO" id="GO:0046872">
    <property type="term" value="F:metal ion binding"/>
    <property type="evidence" value="ECO:0007669"/>
    <property type="project" value="UniProtKB-KW"/>
</dbReference>
<dbReference type="Gene3D" id="3.30.499.10">
    <property type="entry name" value="Aconitase, domain 3"/>
    <property type="match status" value="2"/>
</dbReference>
<dbReference type="Proteomes" id="UP000400924">
    <property type="component" value="Unassembled WGS sequence"/>
</dbReference>
<dbReference type="PANTHER" id="PTHR43822:SF2">
    <property type="entry name" value="HOMOACONITASE, MITOCHONDRIAL"/>
    <property type="match status" value="1"/>
</dbReference>
<protein>
    <submittedName>
        <fullName evidence="7">3-isopropylmalate dehydratase</fullName>
    </submittedName>
</protein>
<gene>
    <name evidence="7" type="ORF">FNH08_01055</name>
</gene>
<dbReference type="Pfam" id="PF00694">
    <property type="entry name" value="Aconitase_C"/>
    <property type="match status" value="1"/>
</dbReference>
<proteinExistence type="predicted"/>
<dbReference type="GO" id="GO:0170034">
    <property type="term" value="P:L-amino acid biosynthetic process"/>
    <property type="evidence" value="ECO:0007669"/>
    <property type="project" value="UniProtKB-ARBA"/>
</dbReference>
<dbReference type="Pfam" id="PF00330">
    <property type="entry name" value="Aconitase"/>
    <property type="match status" value="1"/>
</dbReference>
<dbReference type="GO" id="GO:0051536">
    <property type="term" value="F:iron-sulfur cluster binding"/>
    <property type="evidence" value="ECO:0007669"/>
    <property type="project" value="UniProtKB-KW"/>
</dbReference>
<evidence type="ECO:0000313" key="7">
    <source>
        <dbReference type="EMBL" id="MPY55828.1"/>
    </source>
</evidence>
<evidence type="ECO:0000256" key="3">
    <source>
        <dbReference type="ARBA" id="ARBA00023014"/>
    </source>
</evidence>
<keyword evidence="4" id="KW-0456">Lyase</keyword>
<keyword evidence="3" id="KW-0411">Iron-sulfur</keyword>
<dbReference type="InterPro" id="IPR036008">
    <property type="entry name" value="Aconitase_4Fe-4S_dom"/>
</dbReference>
<dbReference type="PRINTS" id="PR00415">
    <property type="entry name" value="ACONITASE"/>
</dbReference>